<name>A0ABP9A6I5_9ACTN</name>
<comment type="caution">
    <text evidence="2">The sequence shown here is derived from an EMBL/GenBank/DDBJ whole genome shotgun (WGS) entry which is preliminary data.</text>
</comment>
<gene>
    <name evidence="2" type="ORF">GCM10023329_21280</name>
</gene>
<dbReference type="Proteomes" id="UP001501147">
    <property type="component" value="Unassembled WGS sequence"/>
</dbReference>
<feature type="transmembrane region" description="Helical" evidence="1">
    <location>
        <begin position="145"/>
        <end position="170"/>
    </location>
</feature>
<keyword evidence="3" id="KW-1185">Reference proteome</keyword>
<evidence type="ECO:0000313" key="2">
    <source>
        <dbReference type="EMBL" id="GAA4773223.1"/>
    </source>
</evidence>
<dbReference type="EMBL" id="BAABJV010000003">
    <property type="protein sequence ID" value="GAA4773223.1"/>
    <property type="molecule type" value="Genomic_DNA"/>
</dbReference>
<keyword evidence="1" id="KW-1133">Transmembrane helix</keyword>
<accession>A0ABP9A6I5</accession>
<feature type="transmembrane region" description="Helical" evidence="1">
    <location>
        <begin position="98"/>
        <end position="125"/>
    </location>
</feature>
<sequence length="191" mass="20746">MRTLADSSVIADGLSERTGLACLLLALSPLTQGYATALVCPNPFDTQGPRHHRDGSYSAAMDRADQWPPKESLLRKPLRYMVQCYHVPIVHWLVLRAIYPVVIVGGLFGWLAALTSASLAAQFLIGFENPFSPPKDLDLSPTEQNLAVALRLVGWIIVPALVGSAAGTLAGEQLGRLFNRELDVLIEADEE</sequence>
<evidence type="ECO:0000313" key="3">
    <source>
        <dbReference type="Proteomes" id="UP001501147"/>
    </source>
</evidence>
<keyword evidence="1" id="KW-0812">Transmembrane</keyword>
<evidence type="ECO:0008006" key="4">
    <source>
        <dbReference type="Google" id="ProtNLM"/>
    </source>
</evidence>
<reference evidence="3" key="1">
    <citation type="journal article" date="2019" name="Int. J. Syst. Evol. Microbiol.">
        <title>The Global Catalogue of Microorganisms (GCM) 10K type strain sequencing project: providing services to taxonomists for standard genome sequencing and annotation.</title>
        <authorList>
            <consortium name="The Broad Institute Genomics Platform"/>
            <consortium name="The Broad Institute Genome Sequencing Center for Infectious Disease"/>
            <person name="Wu L."/>
            <person name="Ma J."/>
        </authorList>
    </citation>
    <scope>NUCLEOTIDE SEQUENCE [LARGE SCALE GENOMIC DNA]</scope>
    <source>
        <strain evidence="3">JCM 18324</strain>
    </source>
</reference>
<keyword evidence="1" id="KW-0472">Membrane</keyword>
<proteinExistence type="predicted"/>
<evidence type="ECO:0000256" key="1">
    <source>
        <dbReference type="SAM" id="Phobius"/>
    </source>
</evidence>
<protein>
    <recommendedName>
        <fullName evidence="4">Sensor domain-containing protein</fullName>
    </recommendedName>
</protein>
<organism evidence="2 3">
    <name type="scientific">Streptomyces sanyensis</name>
    <dbReference type="NCBI Taxonomy" id="568869"/>
    <lineage>
        <taxon>Bacteria</taxon>
        <taxon>Bacillati</taxon>
        <taxon>Actinomycetota</taxon>
        <taxon>Actinomycetes</taxon>
        <taxon>Kitasatosporales</taxon>
        <taxon>Streptomycetaceae</taxon>
        <taxon>Streptomyces</taxon>
    </lineage>
</organism>